<dbReference type="InterPro" id="IPR011009">
    <property type="entry name" value="Kinase-like_dom_sf"/>
</dbReference>
<reference evidence="2 3" key="1">
    <citation type="submission" date="2015-09" db="EMBL/GenBank/DDBJ databases">
        <title>Draft genome of the parasitic nematode Teladorsagia circumcincta isolate WARC Sus (inbred).</title>
        <authorList>
            <person name="Mitreva M."/>
        </authorList>
    </citation>
    <scope>NUCLEOTIDE SEQUENCE [LARGE SCALE GENOMIC DNA]</scope>
    <source>
        <strain evidence="2 3">S</strain>
    </source>
</reference>
<keyword evidence="3" id="KW-1185">Reference proteome</keyword>
<dbReference type="Gene3D" id="1.10.510.10">
    <property type="entry name" value="Transferase(Phosphotransferase) domain 1"/>
    <property type="match status" value="1"/>
</dbReference>
<accession>A0A2G9U7D7</accession>
<dbReference type="EMBL" id="KZ348440">
    <property type="protein sequence ID" value="PIO66179.1"/>
    <property type="molecule type" value="Genomic_DNA"/>
</dbReference>
<keyword evidence="1" id="KW-0175">Coiled coil</keyword>
<evidence type="ECO:0000256" key="1">
    <source>
        <dbReference type="SAM" id="Coils"/>
    </source>
</evidence>
<evidence type="ECO:0008006" key="4">
    <source>
        <dbReference type="Google" id="ProtNLM"/>
    </source>
</evidence>
<evidence type="ECO:0000313" key="2">
    <source>
        <dbReference type="EMBL" id="PIO66179.1"/>
    </source>
</evidence>
<evidence type="ECO:0000313" key="3">
    <source>
        <dbReference type="Proteomes" id="UP000230423"/>
    </source>
</evidence>
<proteinExistence type="predicted"/>
<feature type="coiled-coil region" evidence="1">
    <location>
        <begin position="201"/>
        <end position="228"/>
    </location>
</feature>
<dbReference type="Proteomes" id="UP000230423">
    <property type="component" value="Unassembled WGS sequence"/>
</dbReference>
<sequence>MERALYSLDSLMKQVRNLRGLPKEVIIDLLCDSVSALTTLKERGIAHRDIKHLNILVFPGSTKGRSSERSLEVLSGMVNSLKNSVEKRFYSIESMDIYGYCDLSSVAAFSASYPTLKEELDLKPGVEYRLIYENLLTVFTTTCLQVNYGHQLPPILFPLLADIPWSPKQWGLTVNDLGVNPVRTNILAQAGEALRDCEKIVEVVETSRQILRTQLERLKIELESVREKTVMPMRFTIHAKMHSFALMPFVENNVDKAVMDRICELADRAAKALETCTDFINQSLVITAEHLSELDEVELHTVEEPGLEEELNAMLSDDPHSTSIYEYERKLANQCVARRAELAAQLCNNSPKSIVRILLRVAKFTVDMRAELMKYGNLIDDCIGDIERPFQELKNCMERLQASGNLDERSFRKALQYYKQASNIMNHTRLVHEKALLLLQLVQQRDQSQNPPAVNM</sequence>
<protein>
    <recommendedName>
        <fullName evidence="4">Protein kinase domain-containing protein</fullName>
    </recommendedName>
</protein>
<dbReference type="AlphaFoldDB" id="A0A2G9U7D7"/>
<name>A0A2G9U7D7_TELCI</name>
<dbReference type="SUPFAM" id="SSF56112">
    <property type="entry name" value="Protein kinase-like (PK-like)"/>
    <property type="match status" value="1"/>
</dbReference>
<dbReference type="OrthoDB" id="5853772at2759"/>
<organism evidence="2 3">
    <name type="scientific">Teladorsagia circumcincta</name>
    <name type="common">Brown stomach worm</name>
    <name type="synonym">Ostertagia circumcincta</name>
    <dbReference type="NCBI Taxonomy" id="45464"/>
    <lineage>
        <taxon>Eukaryota</taxon>
        <taxon>Metazoa</taxon>
        <taxon>Ecdysozoa</taxon>
        <taxon>Nematoda</taxon>
        <taxon>Chromadorea</taxon>
        <taxon>Rhabditida</taxon>
        <taxon>Rhabditina</taxon>
        <taxon>Rhabditomorpha</taxon>
        <taxon>Strongyloidea</taxon>
        <taxon>Trichostrongylidae</taxon>
        <taxon>Teladorsagia</taxon>
    </lineage>
</organism>
<gene>
    <name evidence="2" type="ORF">TELCIR_12116</name>
</gene>